<dbReference type="AlphaFoldDB" id="A0A5P1EQG9"/>
<proteinExistence type="predicted"/>
<keyword evidence="3" id="KW-1185">Reference proteome</keyword>
<dbReference type="EMBL" id="CM007385">
    <property type="protein sequence ID" value="ONK68248.1"/>
    <property type="molecule type" value="Genomic_DNA"/>
</dbReference>
<sequence>MRPLDEVNRGHTRASSEEAPQDSPRQNPRPHRQPPSIDGPDRRRRQPPLATLFRRHRNKGLLRLESLRPPRHQVRRDASTSVAPIIGQVHQVAASLTPDHPIASTSSRLREAQGLAEAGVGDVLPVRELGAEGGAGEDHGEHQGRGWGRGL</sequence>
<organism evidence="2 3">
    <name type="scientific">Asparagus officinalis</name>
    <name type="common">Garden asparagus</name>
    <dbReference type="NCBI Taxonomy" id="4686"/>
    <lineage>
        <taxon>Eukaryota</taxon>
        <taxon>Viridiplantae</taxon>
        <taxon>Streptophyta</taxon>
        <taxon>Embryophyta</taxon>
        <taxon>Tracheophyta</taxon>
        <taxon>Spermatophyta</taxon>
        <taxon>Magnoliopsida</taxon>
        <taxon>Liliopsida</taxon>
        <taxon>Asparagales</taxon>
        <taxon>Asparagaceae</taxon>
        <taxon>Asparagoideae</taxon>
        <taxon>Asparagus</taxon>
    </lineage>
</organism>
<dbReference type="Proteomes" id="UP000243459">
    <property type="component" value="Chromosome 5"/>
</dbReference>
<dbReference type="Gramene" id="ONK68248">
    <property type="protein sequence ID" value="ONK68248"/>
    <property type="gene ID" value="A4U43_C05F9270"/>
</dbReference>
<evidence type="ECO:0000313" key="2">
    <source>
        <dbReference type="EMBL" id="ONK68248.1"/>
    </source>
</evidence>
<name>A0A5P1EQG9_ASPOF</name>
<feature type="region of interest" description="Disordered" evidence="1">
    <location>
        <begin position="130"/>
        <end position="151"/>
    </location>
</feature>
<evidence type="ECO:0000313" key="3">
    <source>
        <dbReference type="Proteomes" id="UP000243459"/>
    </source>
</evidence>
<protein>
    <submittedName>
        <fullName evidence="2">Uncharacterized protein</fullName>
    </submittedName>
</protein>
<gene>
    <name evidence="2" type="ORF">A4U43_C05F9270</name>
</gene>
<evidence type="ECO:0000256" key="1">
    <source>
        <dbReference type="SAM" id="MobiDB-lite"/>
    </source>
</evidence>
<reference evidence="3" key="1">
    <citation type="journal article" date="2017" name="Nat. Commun.">
        <title>The asparagus genome sheds light on the origin and evolution of a young Y chromosome.</title>
        <authorList>
            <person name="Harkess A."/>
            <person name="Zhou J."/>
            <person name="Xu C."/>
            <person name="Bowers J.E."/>
            <person name="Van der Hulst R."/>
            <person name="Ayyampalayam S."/>
            <person name="Mercati F."/>
            <person name="Riccardi P."/>
            <person name="McKain M.R."/>
            <person name="Kakrana A."/>
            <person name="Tang H."/>
            <person name="Ray J."/>
            <person name="Groenendijk J."/>
            <person name="Arikit S."/>
            <person name="Mathioni S.M."/>
            <person name="Nakano M."/>
            <person name="Shan H."/>
            <person name="Telgmann-Rauber A."/>
            <person name="Kanno A."/>
            <person name="Yue Z."/>
            <person name="Chen H."/>
            <person name="Li W."/>
            <person name="Chen Y."/>
            <person name="Xu X."/>
            <person name="Zhang Y."/>
            <person name="Luo S."/>
            <person name="Chen H."/>
            <person name="Gao J."/>
            <person name="Mao Z."/>
            <person name="Pires J.C."/>
            <person name="Luo M."/>
            <person name="Kudrna D."/>
            <person name="Wing R.A."/>
            <person name="Meyers B.C."/>
            <person name="Yi K."/>
            <person name="Kong H."/>
            <person name="Lavrijsen P."/>
            <person name="Sunseri F."/>
            <person name="Falavigna A."/>
            <person name="Ye Y."/>
            <person name="Leebens-Mack J.H."/>
            <person name="Chen G."/>
        </authorList>
    </citation>
    <scope>NUCLEOTIDE SEQUENCE [LARGE SCALE GENOMIC DNA]</scope>
    <source>
        <strain evidence="3">cv. DH0086</strain>
    </source>
</reference>
<accession>A0A5P1EQG9</accession>
<feature type="region of interest" description="Disordered" evidence="1">
    <location>
        <begin position="1"/>
        <end position="80"/>
    </location>
</feature>